<feature type="domain" description="PucR C-terminal helix-turn-helix" evidence="2">
    <location>
        <begin position="439"/>
        <end position="495"/>
    </location>
</feature>
<dbReference type="InterPro" id="IPR042070">
    <property type="entry name" value="PucR_C-HTH_sf"/>
</dbReference>
<evidence type="ECO:0000259" key="3">
    <source>
        <dbReference type="Pfam" id="PF17853"/>
    </source>
</evidence>
<dbReference type="PANTHER" id="PTHR33744:SF7">
    <property type="entry name" value="PUCR FAMILY TRANSCRIPTIONAL REGULATOR"/>
    <property type="match status" value="1"/>
</dbReference>
<name>A0A516GDD3_9MICO</name>
<proteinExistence type="inferred from homology"/>
<evidence type="ECO:0000313" key="5">
    <source>
        <dbReference type="Proteomes" id="UP000315395"/>
    </source>
</evidence>
<dbReference type="Gene3D" id="1.10.10.2840">
    <property type="entry name" value="PucR C-terminal helix-turn-helix domain"/>
    <property type="match status" value="1"/>
</dbReference>
<dbReference type="InterPro" id="IPR041522">
    <property type="entry name" value="CdaR_GGDEF"/>
</dbReference>
<feature type="domain" description="CdaR GGDEF-like" evidence="3">
    <location>
        <begin position="268"/>
        <end position="391"/>
    </location>
</feature>
<evidence type="ECO:0000259" key="2">
    <source>
        <dbReference type="Pfam" id="PF13556"/>
    </source>
</evidence>
<evidence type="ECO:0000256" key="1">
    <source>
        <dbReference type="ARBA" id="ARBA00006754"/>
    </source>
</evidence>
<dbReference type="AlphaFoldDB" id="A0A516GDD3"/>
<keyword evidence="5" id="KW-1185">Reference proteome</keyword>
<protein>
    <submittedName>
        <fullName evidence="4">PucR family transcriptional regulator</fullName>
    </submittedName>
</protein>
<dbReference type="Pfam" id="PF17853">
    <property type="entry name" value="GGDEF_2"/>
    <property type="match status" value="1"/>
</dbReference>
<dbReference type="EMBL" id="CP041616">
    <property type="protein sequence ID" value="QDO89528.1"/>
    <property type="molecule type" value="Genomic_DNA"/>
</dbReference>
<dbReference type="Pfam" id="PF13556">
    <property type="entry name" value="HTH_30"/>
    <property type="match status" value="1"/>
</dbReference>
<comment type="similarity">
    <text evidence="1">Belongs to the CdaR family.</text>
</comment>
<dbReference type="Proteomes" id="UP000315395">
    <property type="component" value="Chromosome"/>
</dbReference>
<dbReference type="RefSeq" id="WP_143784214.1">
    <property type="nucleotide sequence ID" value="NZ_CP041616.1"/>
</dbReference>
<dbReference type="PANTHER" id="PTHR33744">
    <property type="entry name" value="CARBOHYDRATE DIACID REGULATOR"/>
    <property type="match status" value="1"/>
</dbReference>
<reference evidence="4 5" key="1">
    <citation type="submission" date="2019-07" db="EMBL/GenBank/DDBJ databases">
        <title>complete genome sequencing of Ornithinimicrobium sp. H23M54.</title>
        <authorList>
            <person name="Bae J.-W."/>
            <person name="Lee S.-Y."/>
        </authorList>
    </citation>
    <scope>NUCLEOTIDE SEQUENCE [LARGE SCALE GENOMIC DNA]</scope>
    <source>
        <strain evidence="4 5">H23M54</strain>
    </source>
</reference>
<dbReference type="OrthoDB" id="3190266at2"/>
<sequence length="502" mass="53496">MSQPGLSLTSLQEHPGTGGLVVLAGGERSWSTTVVESREGDLPAQVDQALAILLSPMPTASWQVDALLRRVRDRGFTGLIVSGALTTSIEPLARTLDLVVLLAQQPIRTARAAWELVEAPNVLALSVVRRVAQSIEYQAVGMEDLLHNVAANVGHGIALVGTDGVLSTAGEPLPESLLTSMTFSAWLDVAVTGDGFAASVPVQSRSRTDLRIVLHSRDTGRAQRTALSTAVEMVMPMVAARLLVDEVEAVSEVSRSSGLLGDFLEAGGAADAETERRMRARGWRTSGHHIGFRVLGRGRLDPFELLQVVNAHLATIPLDSRATTRGGGVTGWVSFTDAPTPHQVSRVAQDLLELHQAALASFRVATGVGSVQQGPLGLTVTLGEARDAARLASDRERAGWFVHVDRLGLGQLLLAGTTGDTLARAASSLLSPLSEHERETLAVYLDEESSIVATGHRLGLHRNTVTTRMRRIQTLLGADLKDPETRLALQLATRAVERHGVD</sequence>
<accession>A0A516GDD3</accession>
<organism evidence="4 5">
    <name type="scientific">Ornithinimicrobium ciconiae</name>
    <dbReference type="NCBI Taxonomy" id="2594265"/>
    <lineage>
        <taxon>Bacteria</taxon>
        <taxon>Bacillati</taxon>
        <taxon>Actinomycetota</taxon>
        <taxon>Actinomycetes</taxon>
        <taxon>Micrococcales</taxon>
        <taxon>Ornithinimicrobiaceae</taxon>
        <taxon>Ornithinimicrobium</taxon>
    </lineage>
</organism>
<evidence type="ECO:0000313" key="4">
    <source>
        <dbReference type="EMBL" id="QDO89528.1"/>
    </source>
</evidence>
<gene>
    <name evidence="4" type="ORF">FNH13_15280</name>
</gene>
<dbReference type="InterPro" id="IPR051448">
    <property type="entry name" value="CdaR-like_regulators"/>
</dbReference>
<dbReference type="InterPro" id="IPR025736">
    <property type="entry name" value="PucR_C-HTH_dom"/>
</dbReference>
<dbReference type="KEGG" id="orz:FNH13_15280"/>